<dbReference type="NCBIfam" id="TIGR04056">
    <property type="entry name" value="OMP_RagA_SusC"/>
    <property type="match status" value="1"/>
</dbReference>
<reference evidence="4 5" key="1">
    <citation type="submission" date="2020-11" db="EMBL/GenBank/DDBJ databases">
        <authorList>
            <person name="Kim M.K."/>
        </authorList>
    </citation>
    <scope>NUCLEOTIDE SEQUENCE [LARGE SCALE GENOMIC DNA]</scope>
    <source>
        <strain evidence="4 5">BT439</strain>
    </source>
</reference>
<evidence type="ECO:0000313" key="4">
    <source>
        <dbReference type="EMBL" id="MBF9141086.1"/>
    </source>
</evidence>
<dbReference type="InterPro" id="IPR008969">
    <property type="entry name" value="CarboxyPept-like_regulatory"/>
</dbReference>
<keyword evidence="1" id="KW-0472">Membrane</keyword>
<evidence type="ECO:0000256" key="2">
    <source>
        <dbReference type="SAM" id="SignalP"/>
    </source>
</evidence>
<dbReference type="InterPro" id="IPR039426">
    <property type="entry name" value="TonB-dep_rcpt-like"/>
</dbReference>
<dbReference type="RefSeq" id="WP_196285406.1">
    <property type="nucleotide sequence ID" value="NZ_JADQDP010000001.1"/>
</dbReference>
<dbReference type="InterPro" id="IPR023996">
    <property type="entry name" value="TonB-dep_OMP_SusC/RagA"/>
</dbReference>
<dbReference type="Pfam" id="PF13715">
    <property type="entry name" value="CarbopepD_reg_2"/>
    <property type="match status" value="1"/>
</dbReference>
<organism evidence="4 5">
    <name type="scientific">Hymenobacter properus</name>
    <dbReference type="NCBI Taxonomy" id="2791026"/>
    <lineage>
        <taxon>Bacteria</taxon>
        <taxon>Pseudomonadati</taxon>
        <taxon>Bacteroidota</taxon>
        <taxon>Cytophagia</taxon>
        <taxon>Cytophagales</taxon>
        <taxon>Hymenobacteraceae</taxon>
        <taxon>Hymenobacter</taxon>
    </lineage>
</organism>
<keyword evidence="1" id="KW-1134">Transmembrane beta strand</keyword>
<dbReference type="Pfam" id="PF07715">
    <property type="entry name" value="Plug"/>
    <property type="match status" value="1"/>
</dbReference>
<keyword evidence="1" id="KW-0998">Cell outer membrane</keyword>
<dbReference type="GO" id="GO:0009279">
    <property type="term" value="C:cell outer membrane"/>
    <property type="evidence" value="ECO:0007669"/>
    <property type="project" value="UniProtKB-SubCell"/>
</dbReference>
<proteinExistence type="inferred from homology"/>
<comment type="similarity">
    <text evidence="1">Belongs to the TonB-dependent receptor family.</text>
</comment>
<dbReference type="PROSITE" id="PS52016">
    <property type="entry name" value="TONB_DEPENDENT_REC_3"/>
    <property type="match status" value="1"/>
</dbReference>
<dbReference type="AlphaFoldDB" id="A0A931BG83"/>
<comment type="subcellular location">
    <subcellularLocation>
        <location evidence="1">Cell outer membrane</location>
        <topology evidence="1">Multi-pass membrane protein</topology>
    </subcellularLocation>
</comment>
<feature type="domain" description="TonB-dependent receptor plug" evidence="3">
    <location>
        <begin position="149"/>
        <end position="257"/>
    </location>
</feature>
<dbReference type="InterPro" id="IPR012910">
    <property type="entry name" value="Plug_dom"/>
</dbReference>
<dbReference type="EMBL" id="JADQDP010000001">
    <property type="protein sequence ID" value="MBF9141086.1"/>
    <property type="molecule type" value="Genomic_DNA"/>
</dbReference>
<keyword evidence="5" id="KW-1185">Reference proteome</keyword>
<dbReference type="SUPFAM" id="SSF56935">
    <property type="entry name" value="Porins"/>
    <property type="match status" value="1"/>
</dbReference>
<evidence type="ECO:0000313" key="5">
    <source>
        <dbReference type="Proteomes" id="UP000645610"/>
    </source>
</evidence>
<accession>A0A931BG83</accession>
<gene>
    <name evidence="4" type="ORF">I2I01_05545</name>
</gene>
<keyword evidence="2" id="KW-0732">Signal</keyword>
<dbReference type="InterPro" id="IPR037066">
    <property type="entry name" value="Plug_dom_sf"/>
</dbReference>
<keyword evidence="1" id="KW-0812">Transmembrane</keyword>
<evidence type="ECO:0000259" key="3">
    <source>
        <dbReference type="Pfam" id="PF07715"/>
    </source>
</evidence>
<feature type="signal peptide" evidence="2">
    <location>
        <begin position="1"/>
        <end position="36"/>
    </location>
</feature>
<dbReference type="NCBIfam" id="TIGR04057">
    <property type="entry name" value="SusC_RagA_signa"/>
    <property type="match status" value="1"/>
</dbReference>
<dbReference type="Gene3D" id="2.60.40.1120">
    <property type="entry name" value="Carboxypeptidase-like, regulatory domain"/>
    <property type="match status" value="1"/>
</dbReference>
<keyword evidence="1" id="KW-0813">Transport</keyword>
<dbReference type="Gene3D" id="2.170.130.10">
    <property type="entry name" value="TonB-dependent receptor, plug domain"/>
    <property type="match status" value="1"/>
</dbReference>
<dbReference type="Proteomes" id="UP000645610">
    <property type="component" value="Unassembled WGS sequence"/>
</dbReference>
<comment type="caution">
    <text evidence="4">The sequence shown here is derived from an EMBL/GenBank/DDBJ whole genome shotgun (WGS) entry which is preliminary data.</text>
</comment>
<dbReference type="InterPro" id="IPR023997">
    <property type="entry name" value="TonB-dep_OMP_SusC/RagA_CS"/>
</dbReference>
<dbReference type="SUPFAM" id="SSF49464">
    <property type="entry name" value="Carboxypeptidase regulatory domain-like"/>
    <property type="match status" value="1"/>
</dbReference>
<evidence type="ECO:0000256" key="1">
    <source>
        <dbReference type="PROSITE-ProRule" id="PRU01360"/>
    </source>
</evidence>
<feature type="chain" id="PRO_5037296288" evidence="2">
    <location>
        <begin position="37"/>
        <end position="1084"/>
    </location>
</feature>
<name>A0A931BG83_9BACT</name>
<protein>
    <submittedName>
        <fullName evidence="4">SusC/RagA family TonB-linked outer membrane protein</fullName>
    </submittedName>
</protein>
<sequence>MAHSLPKSLPLSAVAPRLACALLVGGTLLATDPAQAAVAGPPLNLKSPKAPNGIKVGLTGVVKDAKGNPLPGVTVLIKGTKSGTTSGPDGTFHFNLPTGNETLIFSFIGFKTQEVAVNGRTTLDVSLQDDNAALEEVVVVGYGTQTRATMTGAVATVDMQKIQDLPTGSLSATLAGQLPGVSVSGGTARPGEAGAITVRNPIILSKDGGTLRPLFVIDGVVRTEDDFNVLDQSEVESISILKDASAAIYGARGAQGVVLVATRRGQLGAPKFSYSGSVGSTDAVQLPKMMSGVQQATYLNDINRANNVAPTSTNYYTQDELDSFAGNNYDWLRTAWKPAILTRHALNMSGGTDRVTYFAGVSYNYQNANFDNINANKWTYRASTDVKVARGLKVALSVSGDLSQKRMYYLKQGGENVENDMKSLLYTPQWVPMYVNGLPTLLTNANGANLNTVDAFHFFEVQNSDNYTSTRNTGLNVTASAEYELPFIKGLKARVLFGKTMDNSFGKQYGTKYNVYRLTMLGTNKHIYGGNVTGAPVVLNNGDRVRLNPTTFDSYQLNGYLTYDRQFGKHHVAAIAFFEQSETTTDGVAAMAEGAIIAPGVPNLDYQNFATGAQTTTESASEAGTLSYAGRFNYDYDGKYLLETTLRYDASTNFAPEYRWGLFPSVSVGWVISQENFFRDNVSFVNLLKLRGSVGFLGGDATKAFNWQTSYGLKTGQGAVFGGNGDRSLVFAANNALANRAARWDDDTKYNAGIDAQFLNNRLSLTVDGFYDHRYNMLTALVNSAPQVIGAALPSENFSSVDGFGYEVSVGYGDKITKDLGFRVNTFFAWSDNKQIKVDVSRGQVGQWDDPTGRSTDQGVVGYKYLGMLRTQADVDALLQANPKYTLFGSAPKPGMLYYEDIRGPKDASGNYTAPDGIITEVDQTYLTPKSSNHYSIGFNPTITYKSLSISATMGLSWGGQDVVESAARKQGTATANRPEFWADHWTPENTNAAYPAPAFGSTYDVNSSFWFRSSFSAGMRNANISYSLPTTLTNRVGVGSVRVFFTAVNALNFYNPYSYKTYSGSYDAYPTLRSLSLGLNVGF</sequence>